<evidence type="ECO:0000259" key="2">
    <source>
        <dbReference type="PROSITE" id="PS50800"/>
    </source>
</evidence>
<feature type="region of interest" description="Disordered" evidence="1">
    <location>
        <begin position="354"/>
        <end position="456"/>
    </location>
</feature>
<dbReference type="OrthoDB" id="3064354at2759"/>
<accession>A0A8H6XUP1</accession>
<feature type="compositionally biased region" description="Low complexity" evidence="1">
    <location>
        <begin position="402"/>
        <end position="413"/>
    </location>
</feature>
<feature type="compositionally biased region" description="Low complexity" evidence="1">
    <location>
        <begin position="124"/>
        <end position="151"/>
    </location>
</feature>
<feature type="compositionally biased region" description="Polar residues" evidence="1">
    <location>
        <begin position="383"/>
        <end position="395"/>
    </location>
</feature>
<dbReference type="Proteomes" id="UP000620124">
    <property type="component" value="Unassembled WGS sequence"/>
</dbReference>
<protein>
    <submittedName>
        <fullName evidence="3">Tigger transposable element-derived protein 2</fullName>
    </submittedName>
</protein>
<feature type="compositionally biased region" description="Pro residues" evidence="1">
    <location>
        <begin position="428"/>
        <end position="454"/>
    </location>
</feature>
<keyword evidence="4" id="KW-1185">Reference proteome</keyword>
<sequence length="470" mass="51593">MGSHHTHRLQPCDVGAFGPSKGNWRARCDEILQETGEAMSVADIVKEWMDVREKSFKVETIQAAWYKSGINVDATGLYPRLTPEIFTAADYAPSISTSTQLHLPVGFPNVPSSAGGVDDNVTVPSDQPSDPASSTSSLPTTSDPLSTTSLPAASIPPSVSYDYPEDHDEPPPGLQGEALVKWYQGVAAKLKAQRNEARAQRELADAHAIMAGHHIQSLQQKLNSGKGKKRAGTERNLSTTARMLTSAEGRALAEEKRTVQQQKKAKDDENRSQRLLANAEIIKRRADLGREGMEFGGNIKSLKAPRLKDLAWSLGLEESGTREVLIERIHTHFAENDTLKRDKRYAELWREGRRRQAAAGSSSNDDAVQPPQPPEDMLMDIQNVPSGSGSTSQSYLPPPNIPSSSGSSSQSYHPLPPPNAPYTFPDTWTPPPRHLPYNPEPPPFPQSYGNPPPSDYYSVHHPYDPALFRF</sequence>
<feature type="region of interest" description="Disordered" evidence="1">
    <location>
        <begin position="110"/>
        <end position="175"/>
    </location>
</feature>
<evidence type="ECO:0000313" key="3">
    <source>
        <dbReference type="EMBL" id="KAF7346891.1"/>
    </source>
</evidence>
<evidence type="ECO:0000313" key="4">
    <source>
        <dbReference type="Proteomes" id="UP000620124"/>
    </source>
</evidence>
<name>A0A8H6XUP1_9AGAR</name>
<comment type="caution">
    <text evidence="3">The sequence shown here is derived from an EMBL/GenBank/DDBJ whole genome shotgun (WGS) entry which is preliminary data.</text>
</comment>
<reference evidence="3" key="1">
    <citation type="submission" date="2020-05" db="EMBL/GenBank/DDBJ databases">
        <title>Mycena genomes resolve the evolution of fungal bioluminescence.</title>
        <authorList>
            <person name="Tsai I.J."/>
        </authorList>
    </citation>
    <scope>NUCLEOTIDE SEQUENCE</scope>
    <source>
        <strain evidence="3">CCC161011</strain>
    </source>
</reference>
<feature type="domain" description="SAP" evidence="2">
    <location>
        <begin position="299"/>
        <end position="333"/>
    </location>
</feature>
<feature type="region of interest" description="Disordered" evidence="1">
    <location>
        <begin position="251"/>
        <end position="271"/>
    </location>
</feature>
<organism evidence="3 4">
    <name type="scientific">Mycena venus</name>
    <dbReference type="NCBI Taxonomy" id="2733690"/>
    <lineage>
        <taxon>Eukaryota</taxon>
        <taxon>Fungi</taxon>
        <taxon>Dikarya</taxon>
        <taxon>Basidiomycota</taxon>
        <taxon>Agaricomycotina</taxon>
        <taxon>Agaricomycetes</taxon>
        <taxon>Agaricomycetidae</taxon>
        <taxon>Agaricales</taxon>
        <taxon>Marasmiineae</taxon>
        <taxon>Mycenaceae</taxon>
        <taxon>Mycena</taxon>
    </lineage>
</organism>
<evidence type="ECO:0000256" key="1">
    <source>
        <dbReference type="SAM" id="MobiDB-lite"/>
    </source>
</evidence>
<dbReference type="PROSITE" id="PS50800">
    <property type="entry name" value="SAP"/>
    <property type="match status" value="1"/>
</dbReference>
<gene>
    <name evidence="3" type="ORF">MVEN_01441300</name>
</gene>
<dbReference type="AlphaFoldDB" id="A0A8H6XUP1"/>
<proteinExistence type="predicted"/>
<dbReference type="InterPro" id="IPR003034">
    <property type="entry name" value="SAP_dom"/>
</dbReference>
<dbReference type="EMBL" id="JACAZI010000012">
    <property type="protein sequence ID" value="KAF7346891.1"/>
    <property type="molecule type" value="Genomic_DNA"/>
</dbReference>